<dbReference type="SUPFAM" id="SSF142984">
    <property type="entry name" value="Nqo1 middle domain-like"/>
    <property type="match status" value="1"/>
</dbReference>
<accession>A0ABP8KJ22</accession>
<evidence type="ECO:0000256" key="2">
    <source>
        <dbReference type="ARBA" id="ARBA00022485"/>
    </source>
</evidence>
<dbReference type="PROSITE" id="PS00645">
    <property type="entry name" value="COMPLEX1_51K_2"/>
    <property type="match status" value="1"/>
</dbReference>
<dbReference type="InterPro" id="IPR037225">
    <property type="entry name" value="Nuo51_FMN-bd_sf"/>
</dbReference>
<dbReference type="SMART" id="SM00928">
    <property type="entry name" value="NADH_4Fe-4S"/>
    <property type="match status" value="1"/>
</dbReference>
<feature type="compositionally biased region" description="Polar residues" evidence="6">
    <location>
        <begin position="538"/>
        <end position="547"/>
    </location>
</feature>
<dbReference type="Gene3D" id="3.40.50.11540">
    <property type="entry name" value="NADH-ubiquinone oxidoreductase 51kDa subunit"/>
    <property type="match status" value="1"/>
</dbReference>
<gene>
    <name evidence="8" type="ORF">GCM10023168_23910</name>
</gene>
<evidence type="ECO:0000256" key="4">
    <source>
        <dbReference type="ARBA" id="ARBA00023004"/>
    </source>
</evidence>
<dbReference type="InterPro" id="IPR037207">
    <property type="entry name" value="Nuop51_4Fe4S-bd_sf"/>
</dbReference>
<evidence type="ECO:0000256" key="6">
    <source>
        <dbReference type="SAM" id="MobiDB-lite"/>
    </source>
</evidence>
<evidence type="ECO:0000256" key="1">
    <source>
        <dbReference type="ARBA" id="ARBA00007523"/>
    </source>
</evidence>
<dbReference type="InterPro" id="IPR001949">
    <property type="entry name" value="NADH-UbQ_OxRdtase_51kDa_CS"/>
</dbReference>
<feature type="domain" description="NADH-ubiquinone oxidoreductase 51kDa subunit iron-sulphur binding" evidence="7">
    <location>
        <begin position="416"/>
        <end position="462"/>
    </location>
</feature>
<dbReference type="PROSITE" id="PS00644">
    <property type="entry name" value="COMPLEX1_51K_1"/>
    <property type="match status" value="1"/>
</dbReference>
<dbReference type="CDD" id="cd03063">
    <property type="entry name" value="TRX_Fd_FDH_beta"/>
    <property type="match status" value="1"/>
</dbReference>
<comment type="similarity">
    <text evidence="1">Belongs to the complex I 51 kDa subunit family.</text>
</comment>
<sequence>MTTAWVPCDAAAVALGADHVADVLTASGVTVRRNGSRGMLWLEPLVEVETERGRVGYGNVTASDVPALLDGRLDETERCVGVVDEHEWLVRQHRVSFARVGLIEPTDLAAYREHGGLAGLQRALALAPEEVVAEVTASGLRGRGGAGFPAGIKWETVRTASADVKFVCCNADEGDSGTFADRMLIEGDPFTLIEGMAIAALAVGATEGFVYLRSEYPHAVRTLRRAVDIAYAHGVVGESVLGSGRRFDLDVRVGAGAYICGEETSMLESLEGKRGEVRAKPPIPALEGLFGRPTVVNNVLTLGAVPMVLADGGEAYAALGTGRSRGTQVFQLAGNVARGGIVETAFGVSLGELVDGFGGGTASGRPVKAVQVGGPLGAYLPVTRFDLPMDYEAFVDAGAMVGHGGLVVWDDTMDASLMARFAMEFCAKESCGKCTPCRIGSVRGVEVIDRVRAAGDDGVRRTQLALLDDLCTTMTKGSLCAMGGLTPMPVRSALEHFPGDFGLPAPPAAPGLSGDPINPHSAGQHFPRKDGVPPGESATETTQGARP</sequence>
<dbReference type="EMBL" id="BAABGM010000015">
    <property type="protein sequence ID" value="GAA4407645.1"/>
    <property type="molecule type" value="Genomic_DNA"/>
</dbReference>
<dbReference type="RefSeq" id="WP_345206176.1">
    <property type="nucleotide sequence ID" value="NZ_BAABGM010000015.1"/>
</dbReference>
<organism evidence="8 9">
    <name type="scientific">Fodinibacter luteus</name>
    <dbReference type="NCBI Taxonomy" id="552064"/>
    <lineage>
        <taxon>Bacteria</taxon>
        <taxon>Bacillati</taxon>
        <taxon>Actinomycetota</taxon>
        <taxon>Actinomycetes</taxon>
        <taxon>Micrococcales</taxon>
        <taxon>Intrasporangiaceae</taxon>
        <taxon>Fodinibacter (ex Wang et al. 2009)</taxon>
    </lineage>
</organism>
<dbReference type="PANTHER" id="PTHR43578">
    <property type="entry name" value="NADH-QUINONE OXIDOREDUCTASE SUBUNIT F"/>
    <property type="match status" value="1"/>
</dbReference>
<name>A0ABP8KJ22_9MICO</name>
<keyword evidence="2" id="KW-0004">4Fe-4S</keyword>
<protein>
    <submittedName>
        <fullName evidence="8">NADH-quinone oxidoreductase subunit NuoF</fullName>
    </submittedName>
</protein>
<dbReference type="Pfam" id="PF10589">
    <property type="entry name" value="NADH_4Fe-4S"/>
    <property type="match status" value="1"/>
</dbReference>
<keyword evidence="5" id="KW-0411">Iron-sulfur</keyword>
<dbReference type="InterPro" id="IPR019575">
    <property type="entry name" value="Nuop51_4Fe4S-bd"/>
</dbReference>
<evidence type="ECO:0000313" key="8">
    <source>
        <dbReference type="EMBL" id="GAA4407645.1"/>
    </source>
</evidence>
<dbReference type="Proteomes" id="UP001500945">
    <property type="component" value="Unassembled WGS sequence"/>
</dbReference>
<evidence type="ECO:0000259" key="7">
    <source>
        <dbReference type="SMART" id="SM00928"/>
    </source>
</evidence>
<feature type="region of interest" description="Disordered" evidence="6">
    <location>
        <begin position="501"/>
        <end position="547"/>
    </location>
</feature>
<dbReference type="PANTHER" id="PTHR43578:SF3">
    <property type="entry name" value="NADH-QUINONE OXIDOREDUCTASE SUBUNIT F"/>
    <property type="match status" value="1"/>
</dbReference>
<evidence type="ECO:0000313" key="9">
    <source>
        <dbReference type="Proteomes" id="UP001500945"/>
    </source>
</evidence>
<dbReference type="InterPro" id="IPR011538">
    <property type="entry name" value="Nuo51_FMN-bd"/>
</dbReference>
<dbReference type="SUPFAM" id="SSF142019">
    <property type="entry name" value="Nqo1 FMN-binding domain-like"/>
    <property type="match status" value="1"/>
</dbReference>
<keyword evidence="4" id="KW-0408">Iron</keyword>
<dbReference type="Pfam" id="PF01512">
    <property type="entry name" value="Complex1_51K"/>
    <property type="match status" value="1"/>
</dbReference>
<evidence type="ECO:0000256" key="5">
    <source>
        <dbReference type="ARBA" id="ARBA00023014"/>
    </source>
</evidence>
<evidence type="ECO:0000256" key="3">
    <source>
        <dbReference type="ARBA" id="ARBA00022723"/>
    </source>
</evidence>
<reference evidence="9" key="1">
    <citation type="journal article" date="2019" name="Int. J. Syst. Evol. Microbiol.">
        <title>The Global Catalogue of Microorganisms (GCM) 10K type strain sequencing project: providing services to taxonomists for standard genome sequencing and annotation.</title>
        <authorList>
            <consortium name="The Broad Institute Genomics Platform"/>
            <consortium name="The Broad Institute Genome Sequencing Center for Infectious Disease"/>
            <person name="Wu L."/>
            <person name="Ma J."/>
        </authorList>
    </citation>
    <scope>NUCLEOTIDE SEQUENCE [LARGE SCALE GENOMIC DNA]</scope>
    <source>
        <strain evidence="9">JCM 17809</strain>
    </source>
</reference>
<keyword evidence="9" id="KW-1185">Reference proteome</keyword>
<proteinExistence type="inferred from homology"/>
<dbReference type="Gene3D" id="6.10.250.1450">
    <property type="match status" value="1"/>
</dbReference>
<dbReference type="SUPFAM" id="SSF140490">
    <property type="entry name" value="Nqo1C-terminal domain-like"/>
    <property type="match status" value="1"/>
</dbReference>
<comment type="caution">
    <text evidence="8">The sequence shown here is derived from an EMBL/GenBank/DDBJ whole genome shotgun (WGS) entry which is preliminary data.</text>
</comment>
<dbReference type="Gene3D" id="3.10.20.600">
    <property type="match status" value="1"/>
</dbReference>
<keyword evidence="3" id="KW-0479">Metal-binding</keyword>
<dbReference type="Gene3D" id="1.20.1440.230">
    <property type="entry name" value="NADH-ubiquinone oxidoreductase 51kDa subunit, iron-sulphur binding domain"/>
    <property type="match status" value="1"/>
</dbReference>